<dbReference type="RefSeq" id="WP_253761283.1">
    <property type="nucleotide sequence ID" value="NZ_JAMZDZ010000001.1"/>
</dbReference>
<evidence type="ECO:0000313" key="4">
    <source>
        <dbReference type="EMBL" id="MFC4134569.1"/>
    </source>
</evidence>
<reference evidence="5" key="1">
    <citation type="journal article" date="2019" name="Int. J. Syst. Evol. Microbiol.">
        <title>The Global Catalogue of Microorganisms (GCM) 10K type strain sequencing project: providing services to taxonomists for standard genome sequencing and annotation.</title>
        <authorList>
            <consortium name="The Broad Institute Genomics Platform"/>
            <consortium name="The Broad Institute Genome Sequencing Center for Infectious Disease"/>
            <person name="Wu L."/>
            <person name="Ma J."/>
        </authorList>
    </citation>
    <scope>NUCLEOTIDE SEQUENCE [LARGE SCALE GENOMIC DNA]</scope>
    <source>
        <strain evidence="5">CGMCC 4.7289</strain>
    </source>
</reference>
<dbReference type="InterPro" id="IPR009057">
    <property type="entry name" value="Homeodomain-like_sf"/>
</dbReference>
<evidence type="ECO:0000313" key="5">
    <source>
        <dbReference type="Proteomes" id="UP001595816"/>
    </source>
</evidence>
<dbReference type="Pfam" id="PF00440">
    <property type="entry name" value="TetR_N"/>
    <property type="match status" value="1"/>
</dbReference>
<dbReference type="Gene3D" id="1.10.357.10">
    <property type="entry name" value="Tetracycline Repressor, domain 2"/>
    <property type="match status" value="1"/>
</dbReference>
<organism evidence="4 5">
    <name type="scientific">Hamadaea flava</name>
    <dbReference type="NCBI Taxonomy" id="1742688"/>
    <lineage>
        <taxon>Bacteria</taxon>
        <taxon>Bacillati</taxon>
        <taxon>Actinomycetota</taxon>
        <taxon>Actinomycetes</taxon>
        <taxon>Micromonosporales</taxon>
        <taxon>Micromonosporaceae</taxon>
        <taxon>Hamadaea</taxon>
    </lineage>
</organism>
<name>A0ABV8LVL6_9ACTN</name>
<dbReference type="InterPro" id="IPR050109">
    <property type="entry name" value="HTH-type_TetR-like_transc_reg"/>
</dbReference>
<dbReference type="EMBL" id="JBHSAY010000015">
    <property type="protein sequence ID" value="MFC4134569.1"/>
    <property type="molecule type" value="Genomic_DNA"/>
</dbReference>
<accession>A0ABV8LVL6</accession>
<dbReference type="SUPFAM" id="SSF46689">
    <property type="entry name" value="Homeodomain-like"/>
    <property type="match status" value="1"/>
</dbReference>
<feature type="DNA-binding region" description="H-T-H motif" evidence="2">
    <location>
        <begin position="45"/>
        <end position="64"/>
    </location>
</feature>
<keyword evidence="5" id="KW-1185">Reference proteome</keyword>
<keyword evidence="1 2" id="KW-0238">DNA-binding</keyword>
<protein>
    <submittedName>
        <fullName evidence="4">TetR/AcrR family transcriptional regulator</fullName>
    </submittedName>
</protein>
<dbReference type="PRINTS" id="PR00455">
    <property type="entry name" value="HTHTETR"/>
</dbReference>
<dbReference type="PANTHER" id="PTHR30055:SF209">
    <property type="entry name" value="POSSIBLE TRANSCRIPTIONAL REGULATORY PROTEIN (PROBABLY TETR-FAMILY)"/>
    <property type="match status" value="1"/>
</dbReference>
<gene>
    <name evidence="4" type="ORF">ACFOZ4_28500</name>
</gene>
<comment type="caution">
    <text evidence="4">The sequence shown here is derived from an EMBL/GenBank/DDBJ whole genome shotgun (WGS) entry which is preliminary data.</text>
</comment>
<evidence type="ECO:0000256" key="1">
    <source>
        <dbReference type="ARBA" id="ARBA00023125"/>
    </source>
</evidence>
<dbReference type="InterPro" id="IPR001647">
    <property type="entry name" value="HTH_TetR"/>
</dbReference>
<dbReference type="PROSITE" id="PS50977">
    <property type="entry name" value="HTH_TETR_2"/>
    <property type="match status" value="1"/>
</dbReference>
<dbReference type="Proteomes" id="UP001595816">
    <property type="component" value="Unassembled WGS sequence"/>
</dbReference>
<evidence type="ECO:0000256" key="2">
    <source>
        <dbReference type="PROSITE-ProRule" id="PRU00335"/>
    </source>
</evidence>
<feature type="domain" description="HTH tetR-type" evidence="3">
    <location>
        <begin position="22"/>
        <end position="82"/>
    </location>
</feature>
<proteinExistence type="predicted"/>
<dbReference type="PANTHER" id="PTHR30055">
    <property type="entry name" value="HTH-TYPE TRANSCRIPTIONAL REGULATOR RUTR"/>
    <property type="match status" value="1"/>
</dbReference>
<sequence>MPQEADLLAVRTPARAERADAARNRRAVLDAAAVLFRERGAESVTMDEVAAKAGVGKGTLFRRFGDKSGLAMAVLDEAERELQERILSGPAPLGPGAAPGPRLVAFAGAYLDFLLANLELVRMSETASPGARYRVGAYRFWHLHARILLEGTPDPDFAAHALLAALSAVHVSALLAEIGEGRVREGVARLARSLFLRS</sequence>
<evidence type="ECO:0000259" key="3">
    <source>
        <dbReference type="PROSITE" id="PS50977"/>
    </source>
</evidence>